<evidence type="ECO:0000259" key="5">
    <source>
        <dbReference type="PROSITE" id="PS50893"/>
    </source>
</evidence>
<dbReference type="Proteomes" id="UP000006023">
    <property type="component" value="Unassembled WGS sequence"/>
</dbReference>
<dbReference type="SMART" id="SM00382">
    <property type="entry name" value="AAA"/>
    <property type="match status" value="1"/>
</dbReference>
<evidence type="ECO:0000313" key="7">
    <source>
        <dbReference type="Proteomes" id="UP000006023"/>
    </source>
</evidence>
<dbReference type="AlphaFoldDB" id="G7GTE0"/>
<organism evidence="6 7">
    <name type="scientific">Gordonia amarae NBRC 15530</name>
    <dbReference type="NCBI Taxonomy" id="1075090"/>
    <lineage>
        <taxon>Bacteria</taxon>
        <taxon>Bacillati</taxon>
        <taxon>Actinomycetota</taxon>
        <taxon>Actinomycetes</taxon>
        <taxon>Mycobacteriales</taxon>
        <taxon>Gordoniaceae</taxon>
        <taxon>Gordonia</taxon>
    </lineage>
</organism>
<dbReference type="Pfam" id="PF12399">
    <property type="entry name" value="BCA_ABC_TP_C"/>
    <property type="match status" value="1"/>
</dbReference>
<dbReference type="eggNOG" id="COG0411">
    <property type="taxonomic scope" value="Bacteria"/>
</dbReference>
<feature type="domain" description="ABC transporter" evidence="5">
    <location>
        <begin position="9"/>
        <end position="236"/>
    </location>
</feature>
<keyword evidence="2" id="KW-0547">Nucleotide-binding</keyword>
<dbReference type="InterPro" id="IPR003439">
    <property type="entry name" value="ABC_transporter-like_ATP-bd"/>
</dbReference>
<comment type="caution">
    <text evidence="6">The sequence shown here is derived from an EMBL/GenBank/DDBJ whole genome shotgun (WGS) entry which is preliminary data.</text>
</comment>
<keyword evidence="1" id="KW-0813">Transport</keyword>
<dbReference type="Pfam" id="PF00005">
    <property type="entry name" value="ABC_tran"/>
    <property type="match status" value="1"/>
</dbReference>
<feature type="region of interest" description="Disordered" evidence="4">
    <location>
        <begin position="241"/>
        <end position="260"/>
    </location>
</feature>
<keyword evidence="7" id="KW-1185">Reference proteome</keyword>
<dbReference type="CDD" id="cd03219">
    <property type="entry name" value="ABC_Mj1267_LivG_branched"/>
    <property type="match status" value="1"/>
</dbReference>
<dbReference type="PROSITE" id="PS00211">
    <property type="entry name" value="ABC_TRANSPORTER_1"/>
    <property type="match status" value="1"/>
</dbReference>
<evidence type="ECO:0000313" key="6">
    <source>
        <dbReference type="EMBL" id="GAB06865.1"/>
    </source>
</evidence>
<dbReference type="Gene3D" id="3.40.50.300">
    <property type="entry name" value="P-loop containing nucleotide triphosphate hydrolases"/>
    <property type="match status" value="1"/>
</dbReference>
<dbReference type="InterPro" id="IPR017871">
    <property type="entry name" value="ABC_transporter-like_CS"/>
</dbReference>
<dbReference type="PANTHER" id="PTHR45772">
    <property type="entry name" value="CONSERVED COMPONENT OF ABC TRANSPORTER FOR NATURAL AMINO ACIDS-RELATED"/>
    <property type="match status" value="1"/>
</dbReference>
<evidence type="ECO:0000256" key="2">
    <source>
        <dbReference type="ARBA" id="ARBA00022741"/>
    </source>
</evidence>
<evidence type="ECO:0000256" key="1">
    <source>
        <dbReference type="ARBA" id="ARBA00022448"/>
    </source>
</evidence>
<dbReference type="GO" id="GO:0005524">
    <property type="term" value="F:ATP binding"/>
    <property type="evidence" value="ECO:0007669"/>
    <property type="project" value="UniProtKB-KW"/>
</dbReference>
<dbReference type="RefSeq" id="WP_005190676.1">
    <property type="nucleotide sequence ID" value="NZ_BAED01000059.1"/>
</dbReference>
<evidence type="ECO:0000256" key="3">
    <source>
        <dbReference type="ARBA" id="ARBA00022840"/>
    </source>
</evidence>
<dbReference type="GO" id="GO:0016887">
    <property type="term" value="F:ATP hydrolysis activity"/>
    <property type="evidence" value="ECO:0007669"/>
    <property type="project" value="InterPro"/>
</dbReference>
<gene>
    <name evidence="6" type="ORF">GOAMR_59_01660</name>
</gene>
<dbReference type="SUPFAM" id="SSF52540">
    <property type="entry name" value="P-loop containing nucleoside triphosphate hydrolases"/>
    <property type="match status" value="1"/>
</dbReference>
<dbReference type="InterPro" id="IPR003593">
    <property type="entry name" value="AAA+_ATPase"/>
</dbReference>
<proteinExistence type="predicted"/>
<dbReference type="EMBL" id="BAED01000059">
    <property type="protein sequence ID" value="GAB06865.1"/>
    <property type="molecule type" value="Genomic_DNA"/>
</dbReference>
<dbReference type="PANTHER" id="PTHR45772:SF4">
    <property type="entry name" value="ABC TRANSPORTER ATP-BINDING PROTEIN"/>
    <property type="match status" value="1"/>
</dbReference>
<dbReference type="GO" id="GO:0005886">
    <property type="term" value="C:plasma membrane"/>
    <property type="evidence" value="ECO:0007669"/>
    <property type="project" value="TreeGrafter"/>
</dbReference>
<keyword evidence="3 6" id="KW-0067">ATP-binding</keyword>
<sequence>MAPAGGVLLTATAVGVRYGPVTAVDDVTFEVREGEIVGLIGPNGAGKTTLMDAISGFVPATGRITLTGSEVGGQPPHRRARAGLGRTFQDIELYEELTVAENIMVGASHGGHGAESVRAALALLDISELADVAAADLSQGQRQLVSVARVLAGRPRVALLDEPAAGLDSLESRWLGQRLRAARDRGVTMLLVDHDMDLVLSICDRIIVLDLGRVIASGTPDEVRADPAVVGAYLGTPASAQAAPDAATEPAGVAMRTVHP</sequence>
<feature type="compositionally biased region" description="Low complexity" evidence="4">
    <location>
        <begin position="241"/>
        <end position="254"/>
    </location>
</feature>
<accession>G7GTE0</accession>
<dbReference type="InterPro" id="IPR051120">
    <property type="entry name" value="ABC_AA/LPS_Transport"/>
</dbReference>
<dbReference type="InterPro" id="IPR027417">
    <property type="entry name" value="P-loop_NTPase"/>
</dbReference>
<dbReference type="PROSITE" id="PS50893">
    <property type="entry name" value="ABC_TRANSPORTER_2"/>
    <property type="match status" value="1"/>
</dbReference>
<protein>
    <submittedName>
        <fullName evidence="6">Putative ABC transporter ATP-binding protein</fullName>
    </submittedName>
</protein>
<evidence type="ECO:0000256" key="4">
    <source>
        <dbReference type="SAM" id="MobiDB-lite"/>
    </source>
</evidence>
<dbReference type="STRING" id="1075090.GOAMR_59_01660"/>
<dbReference type="InterPro" id="IPR032823">
    <property type="entry name" value="BCA_ABC_TP_C"/>
</dbReference>
<reference evidence="6 7" key="1">
    <citation type="submission" date="2011-11" db="EMBL/GenBank/DDBJ databases">
        <title>Whole genome shotgun sequence of Gordonia amarae NBRC 15530.</title>
        <authorList>
            <person name="Takarada H."/>
            <person name="Hosoyama A."/>
            <person name="Tsuchikane K."/>
            <person name="Katsumata H."/>
            <person name="Yamazaki S."/>
            <person name="Fujita N."/>
        </authorList>
    </citation>
    <scope>NUCLEOTIDE SEQUENCE [LARGE SCALE GENOMIC DNA]</scope>
    <source>
        <strain evidence="6 7">NBRC 15530</strain>
    </source>
</reference>
<name>G7GTE0_9ACTN</name>